<evidence type="ECO:0000313" key="3">
    <source>
        <dbReference type="Proteomes" id="UP000774326"/>
    </source>
</evidence>
<accession>A0A9P8QFB9</accession>
<protein>
    <recommendedName>
        <fullName evidence="1">U3 small nucleolar RNA-associated protein 20 domain-containing protein</fullName>
    </recommendedName>
</protein>
<dbReference type="Pfam" id="PF20416">
    <property type="entry name" value="UTP20"/>
    <property type="match status" value="1"/>
</dbReference>
<dbReference type="Proteomes" id="UP000774326">
    <property type="component" value="Unassembled WGS sequence"/>
</dbReference>
<comment type="caution">
    <text evidence="2">The sequence shown here is derived from an EMBL/GenBank/DDBJ whole genome shotgun (WGS) entry which is preliminary data.</text>
</comment>
<dbReference type="AlphaFoldDB" id="A0A9P8QFB9"/>
<sequence length="205" mass="23475">KHLGRIAVGLGSPYLKFIMQELKTALTRGPQIHILSFTIHYLLVVMDGVLSQGDLDECAGYVIDTVMNDIFGAASEEKEAEGYNKKMKEIKHNKSYDTAELLASKMLLQNFSQILNPIRLLLREKLAFKVQKRLDELLRRVSIGLQKNAEASSTNSILLCHEIYNQSLVQEEEKVRRETESEDHFLVKLDSKPQKTQMEYTLYSK</sequence>
<feature type="domain" description="U3 small nucleolar RNA-associated protein 20" evidence="1">
    <location>
        <begin position="2"/>
        <end position="163"/>
    </location>
</feature>
<dbReference type="GO" id="GO:0032040">
    <property type="term" value="C:small-subunit processome"/>
    <property type="evidence" value="ECO:0007669"/>
    <property type="project" value="TreeGrafter"/>
</dbReference>
<dbReference type="PANTHER" id="PTHR17695">
    <property type="entry name" value="SMALL SUBUNIT PROCESSOME COMPONENT 20 HOMOLOG"/>
    <property type="match status" value="1"/>
</dbReference>
<dbReference type="InterPro" id="IPR046523">
    <property type="entry name" value="UTP20_dom"/>
</dbReference>
<feature type="non-terminal residue" evidence="2">
    <location>
        <position position="205"/>
    </location>
</feature>
<name>A0A9P8QFB9_WICPI</name>
<organism evidence="2 3">
    <name type="scientific">Wickerhamomyces pijperi</name>
    <name type="common">Yeast</name>
    <name type="synonym">Pichia pijperi</name>
    <dbReference type="NCBI Taxonomy" id="599730"/>
    <lineage>
        <taxon>Eukaryota</taxon>
        <taxon>Fungi</taxon>
        <taxon>Dikarya</taxon>
        <taxon>Ascomycota</taxon>
        <taxon>Saccharomycotina</taxon>
        <taxon>Saccharomycetes</taxon>
        <taxon>Phaffomycetales</taxon>
        <taxon>Wickerhamomycetaceae</taxon>
        <taxon>Wickerhamomyces</taxon>
    </lineage>
</organism>
<reference evidence="2" key="2">
    <citation type="submission" date="2021-01" db="EMBL/GenBank/DDBJ databases">
        <authorList>
            <person name="Schikora-Tamarit M.A."/>
        </authorList>
    </citation>
    <scope>NUCLEOTIDE SEQUENCE</scope>
    <source>
        <strain evidence="2">CBS2887</strain>
    </source>
</reference>
<dbReference type="EMBL" id="JAEUBG010000398">
    <property type="protein sequence ID" value="KAH3688320.1"/>
    <property type="molecule type" value="Genomic_DNA"/>
</dbReference>
<dbReference type="OrthoDB" id="360653at2759"/>
<dbReference type="PANTHER" id="PTHR17695:SF11">
    <property type="entry name" value="SMALL SUBUNIT PROCESSOME COMPONENT 20 HOMOLOG"/>
    <property type="match status" value="1"/>
</dbReference>
<proteinExistence type="predicted"/>
<reference evidence="2" key="1">
    <citation type="journal article" date="2021" name="Open Biol.">
        <title>Shared evolutionary footprints suggest mitochondrial oxidative damage underlies multiple complex I losses in fungi.</title>
        <authorList>
            <person name="Schikora-Tamarit M.A."/>
            <person name="Marcet-Houben M."/>
            <person name="Nosek J."/>
            <person name="Gabaldon T."/>
        </authorList>
    </citation>
    <scope>NUCLEOTIDE SEQUENCE</scope>
    <source>
        <strain evidence="2">CBS2887</strain>
    </source>
</reference>
<feature type="non-terminal residue" evidence="2">
    <location>
        <position position="1"/>
    </location>
</feature>
<dbReference type="InterPro" id="IPR052575">
    <property type="entry name" value="SSU_processome_comp_20"/>
</dbReference>
<gene>
    <name evidence="2" type="ORF">WICPIJ_000696</name>
</gene>
<evidence type="ECO:0000259" key="1">
    <source>
        <dbReference type="Pfam" id="PF20416"/>
    </source>
</evidence>
<evidence type="ECO:0000313" key="2">
    <source>
        <dbReference type="EMBL" id="KAH3688320.1"/>
    </source>
</evidence>
<dbReference type="GO" id="GO:0030686">
    <property type="term" value="C:90S preribosome"/>
    <property type="evidence" value="ECO:0007669"/>
    <property type="project" value="TreeGrafter"/>
</dbReference>
<keyword evidence="3" id="KW-1185">Reference proteome</keyword>